<keyword evidence="3" id="KW-0804">Transcription</keyword>
<accession>A0A2P2E245</accession>
<dbReference type="Pfam" id="PF00440">
    <property type="entry name" value="TetR_N"/>
    <property type="match status" value="1"/>
</dbReference>
<dbReference type="PANTHER" id="PTHR30055">
    <property type="entry name" value="HTH-TYPE TRANSCRIPTIONAL REGULATOR RUTR"/>
    <property type="match status" value="1"/>
</dbReference>
<dbReference type="GO" id="GO:0003700">
    <property type="term" value="F:DNA-binding transcription factor activity"/>
    <property type="evidence" value="ECO:0007669"/>
    <property type="project" value="TreeGrafter"/>
</dbReference>
<dbReference type="SUPFAM" id="SSF48498">
    <property type="entry name" value="Tetracyclin repressor-like, C-terminal domain"/>
    <property type="match status" value="1"/>
</dbReference>
<proteinExistence type="predicted"/>
<dbReference type="InterPro" id="IPR025996">
    <property type="entry name" value="MT1864/Rv1816-like_C"/>
</dbReference>
<dbReference type="AlphaFoldDB" id="A0A2P2E245"/>
<organism evidence="6 7">
    <name type="scientific">Leptospira ryugenii</name>
    <dbReference type="NCBI Taxonomy" id="1917863"/>
    <lineage>
        <taxon>Bacteria</taxon>
        <taxon>Pseudomonadati</taxon>
        <taxon>Spirochaetota</taxon>
        <taxon>Spirochaetia</taxon>
        <taxon>Leptospirales</taxon>
        <taxon>Leptospiraceae</taxon>
        <taxon>Leptospira</taxon>
    </lineage>
</organism>
<feature type="domain" description="HTH tetR-type" evidence="5">
    <location>
        <begin position="1"/>
        <end position="47"/>
    </location>
</feature>
<evidence type="ECO:0000256" key="1">
    <source>
        <dbReference type="ARBA" id="ARBA00023015"/>
    </source>
</evidence>
<gene>
    <name evidence="6" type="ORF">LPTSP4_24410</name>
</gene>
<dbReference type="PROSITE" id="PS50977">
    <property type="entry name" value="HTH_TETR_2"/>
    <property type="match status" value="1"/>
</dbReference>
<dbReference type="PANTHER" id="PTHR30055:SF234">
    <property type="entry name" value="HTH-TYPE TRANSCRIPTIONAL REGULATOR BETI"/>
    <property type="match status" value="1"/>
</dbReference>
<feature type="DNA-binding region" description="H-T-H motif" evidence="4">
    <location>
        <begin position="10"/>
        <end position="29"/>
    </location>
</feature>
<dbReference type="SUPFAM" id="SSF46689">
    <property type="entry name" value="Homeodomain-like"/>
    <property type="match status" value="1"/>
</dbReference>
<dbReference type="InterPro" id="IPR050109">
    <property type="entry name" value="HTH-type_TetR-like_transc_reg"/>
</dbReference>
<evidence type="ECO:0000313" key="7">
    <source>
        <dbReference type="Proteomes" id="UP000245133"/>
    </source>
</evidence>
<comment type="caution">
    <text evidence="6">The sequence shown here is derived from an EMBL/GenBank/DDBJ whole genome shotgun (WGS) entry which is preliminary data.</text>
</comment>
<keyword evidence="2 4" id="KW-0238">DNA-binding</keyword>
<sequence length="182" mass="20921">MESFGVHNLSLRDIAAEIGVSHTAPYRHFPKKMDLLLAITALGFKELRDTLREAWEISEEPSEKLKKSGENYIRLAWRNPRRTELMFSGEVIPEGPIPIDLAKYGEEAYYELFRVVQYGQEKGVFQKEINTDAMAMTVWSSVHGFAVLNERYIKSEDPAVRERVEMQMSLLLTLVIDGIRTL</sequence>
<keyword evidence="7" id="KW-1185">Reference proteome</keyword>
<dbReference type="InterPro" id="IPR009057">
    <property type="entry name" value="Homeodomain-like_sf"/>
</dbReference>
<name>A0A2P2E245_9LEPT</name>
<evidence type="ECO:0000313" key="6">
    <source>
        <dbReference type="EMBL" id="GBF50914.1"/>
    </source>
</evidence>
<reference evidence="6 7" key="1">
    <citation type="submission" date="2018-02" db="EMBL/GenBank/DDBJ databases">
        <title>Novel Leptospira species isolated from soil and water in Japan.</title>
        <authorList>
            <person name="Nakao R."/>
            <person name="Masuzawa T."/>
        </authorList>
    </citation>
    <scope>NUCLEOTIDE SEQUENCE [LARGE SCALE GENOMIC DNA]</scope>
    <source>
        <strain evidence="6 7">YH101</strain>
    </source>
</reference>
<dbReference type="GO" id="GO:0000976">
    <property type="term" value="F:transcription cis-regulatory region binding"/>
    <property type="evidence" value="ECO:0007669"/>
    <property type="project" value="TreeGrafter"/>
</dbReference>
<dbReference type="EMBL" id="BFBB01000007">
    <property type="protein sequence ID" value="GBF50914.1"/>
    <property type="molecule type" value="Genomic_DNA"/>
</dbReference>
<dbReference type="Pfam" id="PF13305">
    <property type="entry name" value="TetR_C_33"/>
    <property type="match status" value="1"/>
</dbReference>
<dbReference type="Gene3D" id="1.10.357.10">
    <property type="entry name" value="Tetracycline Repressor, domain 2"/>
    <property type="match status" value="1"/>
</dbReference>
<evidence type="ECO:0000256" key="4">
    <source>
        <dbReference type="PROSITE-ProRule" id="PRU00335"/>
    </source>
</evidence>
<evidence type="ECO:0000256" key="2">
    <source>
        <dbReference type="ARBA" id="ARBA00023125"/>
    </source>
</evidence>
<dbReference type="InterPro" id="IPR001647">
    <property type="entry name" value="HTH_TetR"/>
</dbReference>
<protein>
    <submittedName>
        <fullName evidence="6">Transcriptional regulator, TetR family</fullName>
    </submittedName>
</protein>
<keyword evidence="1" id="KW-0805">Transcription regulation</keyword>
<dbReference type="InterPro" id="IPR036271">
    <property type="entry name" value="Tet_transcr_reg_TetR-rel_C_sf"/>
</dbReference>
<evidence type="ECO:0000256" key="3">
    <source>
        <dbReference type="ARBA" id="ARBA00023163"/>
    </source>
</evidence>
<dbReference type="Proteomes" id="UP000245133">
    <property type="component" value="Unassembled WGS sequence"/>
</dbReference>
<evidence type="ECO:0000259" key="5">
    <source>
        <dbReference type="PROSITE" id="PS50977"/>
    </source>
</evidence>